<sequence length="79" mass="8841">MNIPEPWSSWEIDILCKLRERDSKIENILELSNSYSALASKVSTYAELASRNAPNSNSNIDRSNGNYEDSTIIGSISFL</sequence>
<keyword evidence="2" id="KW-1185">Reference proteome</keyword>
<name>A0A1R1XUU7_9FUNG</name>
<dbReference type="EMBL" id="LSSM01003287">
    <property type="protein sequence ID" value="OMJ18410.1"/>
    <property type="molecule type" value="Genomic_DNA"/>
</dbReference>
<proteinExistence type="predicted"/>
<organism evidence="1 2">
    <name type="scientific">Smittium culicis</name>
    <dbReference type="NCBI Taxonomy" id="133412"/>
    <lineage>
        <taxon>Eukaryota</taxon>
        <taxon>Fungi</taxon>
        <taxon>Fungi incertae sedis</taxon>
        <taxon>Zoopagomycota</taxon>
        <taxon>Kickxellomycotina</taxon>
        <taxon>Harpellomycetes</taxon>
        <taxon>Harpellales</taxon>
        <taxon>Legeriomycetaceae</taxon>
        <taxon>Smittium</taxon>
    </lineage>
</organism>
<dbReference type="AlphaFoldDB" id="A0A1R1XUU7"/>
<accession>A0A1R1XUU7</accession>
<gene>
    <name evidence="1" type="ORF">AYI69_g7034</name>
</gene>
<dbReference type="Proteomes" id="UP000187429">
    <property type="component" value="Unassembled WGS sequence"/>
</dbReference>
<evidence type="ECO:0000313" key="2">
    <source>
        <dbReference type="Proteomes" id="UP000187429"/>
    </source>
</evidence>
<comment type="caution">
    <text evidence="1">The sequence shown here is derived from an EMBL/GenBank/DDBJ whole genome shotgun (WGS) entry which is preliminary data.</text>
</comment>
<reference evidence="2" key="1">
    <citation type="submission" date="2017-01" db="EMBL/GenBank/DDBJ databases">
        <authorList>
            <person name="Wang Y."/>
            <person name="White M."/>
            <person name="Kvist S."/>
            <person name="Moncalvo J.-M."/>
        </authorList>
    </citation>
    <scope>NUCLEOTIDE SEQUENCE [LARGE SCALE GENOMIC DNA]</scope>
    <source>
        <strain evidence="2">ID-206-W2</strain>
    </source>
</reference>
<protein>
    <submittedName>
        <fullName evidence="1">Uncharacterized protein</fullName>
    </submittedName>
</protein>
<evidence type="ECO:0000313" key="1">
    <source>
        <dbReference type="EMBL" id="OMJ18410.1"/>
    </source>
</evidence>